<dbReference type="GO" id="GO:0005634">
    <property type="term" value="C:nucleus"/>
    <property type="evidence" value="ECO:0007669"/>
    <property type="project" value="UniProtKB-SubCell"/>
</dbReference>
<dbReference type="EMBL" id="JWIN03013072">
    <property type="protein sequence ID" value="KAB1251151.1"/>
    <property type="molecule type" value="Genomic_DNA"/>
</dbReference>
<keyword evidence="1" id="KW-0539">Nucleus</keyword>
<organism evidence="3 4">
    <name type="scientific">Camelus dromedarius</name>
    <name type="common">Dromedary</name>
    <name type="synonym">Arabian camel</name>
    <dbReference type="NCBI Taxonomy" id="9838"/>
    <lineage>
        <taxon>Eukaryota</taxon>
        <taxon>Metazoa</taxon>
        <taxon>Chordata</taxon>
        <taxon>Craniata</taxon>
        <taxon>Vertebrata</taxon>
        <taxon>Euteleostomi</taxon>
        <taxon>Mammalia</taxon>
        <taxon>Eutheria</taxon>
        <taxon>Laurasiatheria</taxon>
        <taxon>Artiodactyla</taxon>
        <taxon>Tylopoda</taxon>
        <taxon>Camelidae</taxon>
        <taxon>Camelus</taxon>
    </lineage>
</organism>
<comment type="function">
    <text evidence="1">Nuclease required for the repair of DNA interstrand cross-links (ICL). Acts as a 5'-3' exonuclease that anchors at a cut end of DNA and cleaves DNA successively at every third nucleotide, allowing to excise an ICL from one strand through flanking incisions.</text>
</comment>
<dbReference type="GO" id="GO:0017108">
    <property type="term" value="F:5'-flap endonuclease activity"/>
    <property type="evidence" value="ECO:0007669"/>
    <property type="project" value="TreeGrafter"/>
</dbReference>
<accession>A0A5N4BX00</accession>
<comment type="similarity">
    <text evidence="1">Belongs to the FAN1 family.</text>
</comment>
<keyword evidence="4" id="KW-1185">Reference proteome</keyword>
<proteinExistence type="inferred from homology"/>
<dbReference type="GO" id="GO:0008409">
    <property type="term" value="F:5'-3' exonuclease activity"/>
    <property type="evidence" value="ECO:0007669"/>
    <property type="project" value="TreeGrafter"/>
</dbReference>
<dbReference type="GO" id="GO:0004528">
    <property type="term" value="F:phosphodiesterase I activity"/>
    <property type="evidence" value="ECO:0007669"/>
    <property type="project" value="UniProtKB-EC"/>
</dbReference>
<dbReference type="PANTHER" id="PTHR15749">
    <property type="entry name" value="FANCONI-ASSOCIATED NUCLEASE 1"/>
    <property type="match status" value="1"/>
</dbReference>
<reference evidence="3 4" key="1">
    <citation type="journal article" date="2019" name="Mol. Ecol. Resour.">
        <title>Improving Illumina assemblies with Hi-C and long reads: an example with the North African dromedary.</title>
        <authorList>
            <person name="Elbers J.P."/>
            <person name="Rogers M.F."/>
            <person name="Perelman P.L."/>
            <person name="Proskuryakova A.A."/>
            <person name="Serdyukova N.A."/>
            <person name="Johnson W.E."/>
            <person name="Horin P."/>
            <person name="Corander J."/>
            <person name="Murphy D."/>
            <person name="Burger P.A."/>
        </authorList>
    </citation>
    <scope>NUCLEOTIDE SEQUENCE [LARGE SCALE GENOMIC DNA]</scope>
    <source>
        <strain evidence="3">Drom800</strain>
        <tissue evidence="3">Blood</tissue>
    </source>
</reference>
<feature type="domain" description="Fanconi-associated nuclease 1-like TPR" evidence="2">
    <location>
        <begin position="93"/>
        <end position="179"/>
    </location>
</feature>
<dbReference type="GO" id="GO:0070336">
    <property type="term" value="F:flap-structured DNA binding"/>
    <property type="evidence" value="ECO:0007669"/>
    <property type="project" value="TreeGrafter"/>
</dbReference>
<protein>
    <recommendedName>
        <fullName evidence="1">Fanconi-associated nuclease</fullName>
        <ecNumber evidence="1">3.1.4.1</ecNumber>
    </recommendedName>
</protein>
<evidence type="ECO:0000256" key="1">
    <source>
        <dbReference type="RuleBase" id="RU365033"/>
    </source>
</evidence>
<keyword evidence="1" id="KW-0227">DNA damage</keyword>
<keyword evidence="1" id="KW-0464">Manganese</keyword>
<dbReference type="GO" id="GO:0036297">
    <property type="term" value="P:interstrand cross-link repair"/>
    <property type="evidence" value="ECO:0007669"/>
    <property type="project" value="InterPro"/>
</dbReference>
<dbReference type="AlphaFoldDB" id="A0A5N4BX00"/>
<dbReference type="Pfam" id="PF21170">
    <property type="entry name" value="FAN1_TPR"/>
    <property type="match status" value="1"/>
</dbReference>
<evidence type="ECO:0000313" key="4">
    <source>
        <dbReference type="Proteomes" id="UP000299084"/>
    </source>
</evidence>
<comment type="subcellular location">
    <subcellularLocation>
        <location evidence="1">Nucleus</location>
    </subcellularLocation>
</comment>
<keyword evidence="1" id="KW-0540">Nuclease</keyword>
<gene>
    <name evidence="3" type="ORF">Cadr_000031321</name>
</gene>
<keyword evidence="1" id="KW-0479">Metal-binding</keyword>
<dbReference type="Proteomes" id="UP000299084">
    <property type="component" value="Unassembled WGS sequence"/>
</dbReference>
<evidence type="ECO:0000313" key="3">
    <source>
        <dbReference type="EMBL" id="KAB1251151.1"/>
    </source>
</evidence>
<comment type="caution">
    <text evidence="3">The sequence shown here is derived from an EMBL/GenBank/DDBJ whole genome shotgun (WGS) entry which is preliminary data.</text>
</comment>
<feature type="non-terminal residue" evidence="3">
    <location>
        <position position="225"/>
    </location>
</feature>
<sequence>MRTEWTHRQAAAEACAERAKDLAGRALRVCKGPRAVFSRVLLLFSPTDTVEDEDAACGGQGELSTVLLVSLGRVEFPRYTINRKTRIFQDRDDLIRYATAVHALSDIAAAMARGAWEEARKLSQVAQQDWDRLKNHPSLRYHERLPLFLRCFTVGWVYTRILSRTVEILQRLHRYQVTITGRLCPQHGMGKSIFVMEAGGAAPAAVLCSVEELALAHYRCCGFDQ</sequence>
<evidence type="ECO:0000259" key="2">
    <source>
        <dbReference type="Pfam" id="PF21170"/>
    </source>
</evidence>
<keyword evidence="1" id="KW-0234">DNA repair</keyword>
<comment type="cofactor">
    <cofactor evidence="1">
        <name>Mg(2+)</name>
        <dbReference type="ChEBI" id="CHEBI:18420"/>
    </cofactor>
    <cofactor evidence="1">
        <name>Mn(2+)</name>
        <dbReference type="ChEBI" id="CHEBI:29035"/>
    </cofactor>
</comment>
<dbReference type="PANTHER" id="PTHR15749:SF4">
    <property type="entry name" value="FANCONI-ASSOCIATED NUCLEASE 1"/>
    <property type="match status" value="1"/>
</dbReference>
<keyword evidence="1" id="KW-0378">Hydrolase</keyword>
<comment type="catalytic activity">
    <reaction evidence="1">
        <text>Hydrolytically removes 5'-nucleotides successively from the 3'-hydroxy termini of 3'-hydroxy-terminated oligonucleotides.</text>
        <dbReference type="EC" id="3.1.4.1"/>
    </reaction>
</comment>
<dbReference type="InterPro" id="IPR033315">
    <property type="entry name" value="Fan1-like"/>
</dbReference>
<dbReference type="InterPro" id="IPR049126">
    <property type="entry name" value="FAN1-like_TPR"/>
</dbReference>
<keyword evidence="1" id="KW-0460">Magnesium</keyword>
<name>A0A5N4BX00_CAMDR</name>
<dbReference type="EC" id="3.1.4.1" evidence="1"/>
<dbReference type="GO" id="GO:0046872">
    <property type="term" value="F:metal ion binding"/>
    <property type="evidence" value="ECO:0007669"/>
    <property type="project" value="UniProtKB-KW"/>
</dbReference>